<protein>
    <submittedName>
        <fullName evidence="3">Unnamed protein product</fullName>
    </submittedName>
</protein>
<feature type="compositionally biased region" description="Gly residues" evidence="2">
    <location>
        <begin position="566"/>
        <end position="577"/>
    </location>
</feature>
<keyword evidence="1" id="KW-0175">Coiled coil</keyword>
<dbReference type="EMBL" id="BSXT01002196">
    <property type="protein sequence ID" value="GMF47749.1"/>
    <property type="molecule type" value="Genomic_DNA"/>
</dbReference>
<feature type="compositionally biased region" description="Basic and acidic residues" evidence="2">
    <location>
        <begin position="1"/>
        <end position="18"/>
    </location>
</feature>
<feature type="compositionally biased region" description="Acidic residues" evidence="2">
    <location>
        <begin position="501"/>
        <end position="510"/>
    </location>
</feature>
<feature type="compositionally biased region" description="Low complexity" evidence="2">
    <location>
        <begin position="19"/>
        <end position="40"/>
    </location>
</feature>
<feature type="region of interest" description="Disordered" evidence="2">
    <location>
        <begin position="1"/>
        <end position="64"/>
    </location>
</feature>
<feature type="region of interest" description="Disordered" evidence="2">
    <location>
        <begin position="382"/>
        <end position="510"/>
    </location>
</feature>
<organism evidence="3 4">
    <name type="scientific">Phytophthora fragariaefolia</name>
    <dbReference type="NCBI Taxonomy" id="1490495"/>
    <lineage>
        <taxon>Eukaryota</taxon>
        <taxon>Sar</taxon>
        <taxon>Stramenopiles</taxon>
        <taxon>Oomycota</taxon>
        <taxon>Peronosporomycetes</taxon>
        <taxon>Peronosporales</taxon>
        <taxon>Peronosporaceae</taxon>
        <taxon>Phytophthora</taxon>
    </lineage>
</organism>
<evidence type="ECO:0000256" key="2">
    <source>
        <dbReference type="SAM" id="MobiDB-lite"/>
    </source>
</evidence>
<evidence type="ECO:0000313" key="3">
    <source>
        <dbReference type="EMBL" id="GMF47749.1"/>
    </source>
</evidence>
<gene>
    <name evidence="3" type="ORF">Pfra01_001816700</name>
</gene>
<proteinExistence type="predicted"/>
<feature type="coiled-coil region" evidence="1">
    <location>
        <begin position="183"/>
        <end position="231"/>
    </location>
</feature>
<comment type="caution">
    <text evidence="3">The sequence shown here is derived from an EMBL/GenBank/DDBJ whole genome shotgun (WGS) entry which is preliminary data.</text>
</comment>
<evidence type="ECO:0000256" key="1">
    <source>
        <dbReference type="SAM" id="Coils"/>
    </source>
</evidence>
<dbReference type="Proteomes" id="UP001165121">
    <property type="component" value="Unassembled WGS sequence"/>
</dbReference>
<name>A0A9W7CXK9_9STRA</name>
<reference evidence="3" key="1">
    <citation type="submission" date="2023-04" db="EMBL/GenBank/DDBJ databases">
        <title>Phytophthora fragariaefolia NBRC 109709.</title>
        <authorList>
            <person name="Ichikawa N."/>
            <person name="Sato H."/>
            <person name="Tonouchi N."/>
        </authorList>
    </citation>
    <scope>NUCLEOTIDE SEQUENCE</scope>
    <source>
        <strain evidence="3">NBRC 109709</strain>
    </source>
</reference>
<accession>A0A9W7CXK9</accession>
<feature type="compositionally biased region" description="Basic and acidic residues" evidence="2">
    <location>
        <begin position="490"/>
        <end position="500"/>
    </location>
</feature>
<dbReference type="AlphaFoldDB" id="A0A9W7CXK9"/>
<feature type="region of interest" description="Disordered" evidence="2">
    <location>
        <begin position="535"/>
        <end position="590"/>
    </location>
</feature>
<keyword evidence="4" id="KW-1185">Reference proteome</keyword>
<evidence type="ECO:0000313" key="4">
    <source>
        <dbReference type="Proteomes" id="UP001165121"/>
    </source>
</evidence>
<sequence>MDSRRSSSQEAADQDRHSSSPASASSSRATRSSAGPPSSGLHLLFTAASSSGSGAPDRDPTSTAPHSCLAFWQAANAPTVHLDRIGFDLVEIRASIQAIQASLQVVEVSVARDSAVDELREEHSCLQRAHTSSRCHAAELHLQIRSAGTTAQAFSQFCQDRHDRLLHRLERANELLTLRDADVVNMEERIVHTEDRLREQTRQRVEAEALVEQLRNLVRDLESQIAALSSNPDLGSAPALALSRRLVARDRELHDLNMAHSALQQRCPALEQSKEALTEAAGQLRRQADALNRRLDIIKIVMPSYGIATPLLRIATLSLDRDSVMRDRDALVQDRGVIVSDYLRLQEQYFNAYRRMWAITAAMGQDVRLPIPSSFATYLQASSATAGRTRKSQRTDATSSAPRDVLDLRPRSPARRNCSPSGSAQIDDSMSSASDDGNRNAGSATAEINHPPELPKRPDTSPSSDSDPQKVEPEIAMQGVSDTTPPEISEPDKRESVEGKDEAEDDGTDDEILSALSRSQSSLRLNLLNYKKYKRRGSLSSDRRAPQPIIDLDGDGDSPSGSSSGNSGGDGSGGGDTGSPSQDHVGGDSAVGDLAGAALEVDEIDDSPLFPTFVPRRLWVPGVCARLFRQPDIIPWDVYVVSSLRASEIDVQALSTLLTGVSEWLLPAIDSASHPLPDSYEHLIIGATVNALMDTSPWSRMSNGEAPLTFIPAVCGRRLPHNFVQDYLELEGNTSSHIGSLPIFCRSPRSCVWQIKRYQPIMNNGTNVEAEPAQPGADF</sequence>
<feature type="compositionally biased region" description="Polar residues" evidence="2">
    <location>
        <begin position="418"/>
        <end position="443"/>
    </location>
</feature>